<evidence type="ECO:0008006" key="4">
    <source>
        <dbReference type="Google" id="ProtNLM"/>
    </source>
</evidence>
<feature type="transmembrane region" description="Helical" evidence="1">
    <location>
        <begin position="133"/>
        <end position="152"/>
    </location>
</feature>
<keyword evidence="1" id="KW-0812">Transmembrane</keyword>
<protein>
    <recommendedName>
        <fullName evidence="4">DUF3592 domain-containing protein</fullName>
    </recommendedName>
</protein>
<organism evidence="2 3">
    <name type="scientific">Lachnospira hominis</name>
    <name type="common">ex Liu et al. 2021</name>
    <dbReference type="NCBI Taxonomy" id="2763051"/>
    <lineage>
        <taxon>Bacteria</taxon>
        <taxon>Bacillati</taxon>
        <taxon>Bacillota</taxon>
        <taxon>Clostridia</taxon>
        <taxon>Lachnospirales</taxon>
        <taxon>Lachnospiraceae</taxon>
        <taxon>Lachnospira</taxon>
    </lineage>
</organism>
<evidence type="ECO:0000256" key="1">
    <source>
        <dbReference type="SAM" id="Phobius"/>
    </source>
</evidence>
<keyword evidence="1" id="KW-0472">Membrane</keyword>
<keyword evidence="3" id="KW-1185">Reference proteome</keyword>
<dbReference type="EMBL" id="JACOPD010000002">
    <property type="protein sequence ID" value="MBC5679970.1"/>
    <property type="molecule type" value="Genomic_DNA"/>
</dbReference>
<reference evidence="2 3" key="1">
    <citation type="submission" date="2020-08" db="EMBL/GenBank/DDBJ databases">
        <title>Genome public.</title>
        <authorList>
            <person name="Liu C."/>
            <person name="Sun Q."/>
        </authorList>
    </citation>
    <scope>NUCLEOTIDE SEQUENCE [LARGE SCALE GENOMIC DNA]</scope>
    <source>
        <strain evidence="2 3">NSJ-43</strain>
    </source>
</reference>
<proteinExistence type="predicted"/>
<accession>A0ABR7FXQ4</accession>
<comment type="caution">
    <text evidence="2">The sequence shown here is derived from an EMBL/GenBank/DDBJ whole genome shotgun (WGS) entry which is preliminary data.</text>
</comment>
<name>A0ABR7FXQ4_9FIRM</name>
<feature type="transmembrane region" description="Helical" evidence="1">
    <location>
        <begin position="40"/>
        <end position="62"/>
    </location>
</feature>
<sequence>MNNVFLRDRMERNNSDFEGSGIGEGRFDEYEEEKAKFSDAILPFIILTFMIIGLAGIIYLHITEIRKISGATAVEIEYDGKQQFVTWKAPDGRTYSYNASYAPEKSNSVTLYYKGTDYRNGIIKTDVASWIKFYAAFTVIIGGLIFWIYKIFHKKKHVISK</sequence>
<gene>
    <name evidence="2" type="ORF">H8S01_03205</name>
</gene>
<evidence type="ECO:0000313" key="2">
    <source>
        <dbReference type="EMBL" id="MBC5679970.1"/>
    </source>
</evidence>
<dbReference type="RefSeq" id="WP_186836162.1">
    <property type="nucleotide sequence ID" value="NZ_JACOPD010000002.1"/>
</dbReference>
<keyword evidence="1" id="KW-1133">Transmembrane helix</keyword>
<evidence type="ECO:0000313" key="3">
    <source>
        <dbReference type="Proteomes" id="UP000628463"/>
    </source>
</evidence>
<dbReference type="Proteomes" id="UP000628463">
    <property type="component" value="Unassembled WGS sequence"/>
</dbReference>